<dbReference type="InterPro" id="IPR000515">
    <property type="entry name" value="MetI-like"/>
</dbReference>
<dbReference type="EMBL" id="FQYT01000005">
    <property type="protein sequence ID" value="SHI69588.1"/>
    <property type="molecule type" value="Genomic_DNA"/>
</dbReference>
<name>A0A1M6D9C9_9FIRM</name>
<feature type="transmembrane region" description="Helical" evidence="7">
    <location>
        <begin position="179"/>
        <end position="201"/>
    </location>
</feature>
<feature type="transmembrane region" description="Helical" evidence="7">
    <location>
        <begin position="98"/>
        <end position="120"/>
    </location>
</feature>
<evidence type="ECO:0000256" key="2">
    <source>
        <dbReference type="ARBA" id="ARBA00022448"/>
    </source>
</evidence>
<protein>
    <submittedName>
        <fullName evidence="9">Peptide/nickel transport system permease protein</fullName>
    </submittedName>
</protein>
<dbReference type="AlphaFoldDB" id="A0A1M6D9C9"/>
<keyword evidence="5 7" id="KW-1133">Transmembrane helix</keyword>
<evidence type="ECO:0000256" key="5">
    <source>
        <dbReference type="ARBA" id="ARBA00022989"/>
    </source>
</evidence>
<dbReference type="RefSeq" id="WP_330389172.1">
    <property type="nucleotide sequence ID" value="NZ_FQYT01000005.1"/>
</dbReference>
<keyword evidence="4 7" id="KW-0812">Transmembrane</keyword>
<comment type="subcellular location">
    <subcellularLocation>
        <location evidence="1 7">Cell membrane</location>
        <topology evidence="1 7">Multi-pass membrane protein</topology>
    </subcellularLocation>
</comment>
<evidence type="ECO:0000256" key="6">
    <source>
        <dbReference type="ARBA" id="ARBA00023136"/>
    </source>
</evidence>
<accession>A0A1M6D9C9</accession>
<dbReference type="CDD" id="cd06261">
    <property type="entry name" value="TM_PBP2"/>
    <property type="match status" value="1"/>
</dbReference>
<organism evidence="9 10">
    <name type="scientific">Parasporobacterium paucivorans DSM 15970</name>
    <dbReference type="NCBI Taxonomy" id="1122934"/>
    <lineage>
        <taxon>Bacteria</taxon>
        <taxon>Bacillati</taxon>
        <taxon>Bacillota</taxon>
        <taxon>Clostridia</taxon>
        <taxon>Lachnospirales</taxon>
        <taxon>Lachnospiraceae</taxon>
        <taxon>Parasporobacterium</taxon>
    </lineage>
</organism>
<dbReference type="Pfam" id="PF00528">
    <property type="entry name" value="BPD_transp_1"/>
    <property type="match status" value="1"/>
</dbReference>
<evidence type="ECO:0000256" key="7">
    <source>
        <dbReference type="RuleBase" id="RU363032"/>
    </source>
</evidence>
<dbReference type="PANTHER" id="PTHR43163">
    <property type="entry name" value="DIPEPTIDE TRANSPORT SYSTEM PERMEASE PROTEIN DPPB-RELATED"/>
    <property type="match status" value="1"/>
</dbReference>
<dbReference type="PANTHER" id="PTHR43163:SF6">
    <property type="entry name" value="DIPEPTIDE TRANSPORT SYSTEM PERMEASE PROTEIN DPPB-RELATED"/>
    <property type="match status" value="1"/>
</dbReference>
<dbReference type="Proteomes" id="UP000184342">
    <property type="component" value="Unassembled WGS sequence"/>
</dbReference>
<proteinExistence type="inferred from homology"/>
<dbReference type="Pfam" id="PF19300">
    <property type="entry name" value="BPD_transp_1_N"/>
    <property type="match status" value="1"/>
</dbReference>
<feature type="transmembrane region" description="Helical" evidence="7">
    <location>
        <begin position="9"/>
        <end position="30"/>
    </location>
</feature>
<evidence type="ECO:0000256" key="3">
    <source>
        <dbReference type="ARBA" id="ARBA00022475"/>
    </source>
</evidence>
<sequence>MLKYIIRRIISLVISLILISVITFAAFSVIPGDAVLAKLGTNATPERVAQLRTEMGLDDPIPVRYVNWLKDALHGDFGESTQYTGNSVQSLMEQRLPFTLTLCLMSFAVILAFSIPLGVFAARKKDSWINGLITVLTQVAMAIPSFFLGILLTFVFGIVLKVFQPGKFVSPSQDFTGSLQFLLLPAIATALPKIAMTVKFLRNSILNEMNKNYVRTARIKGNTESRVLYGHVLKNALIPVVTFLGLVLADVLAGNIIVEQVFNVPGLGRLLVTAISNRDFPVVQAVVLFVTAFVIVVNFVVDMMYKFIDPRVK</sequence>
<dbReference type="PROSITE" id="PS50928">
    <property type="entry name" value="ABC_TM1"/>
    <property type="match status" value="1"/>
</dbReference>
<keyword evidence="3" id="KW-1003">Cell membrane</keyword>
<keyword evidence="2 7" id="KW-0813">Transport</keyword>
<keyword evidence="6 7" id="KW-0472">Membrane</keyword>
<feature type="transmembrane region" description="Helical" evidence="7">
    <location>
        <begin position="282"/>
        <end position="301"/>
    </location>
</feature>
<dbReference type="Gene3D" id="1.10.3720.10">
    <property type="entry name" value="MetI-like"/>
    <property type="match status" value="1"/>
</dbReference>
<feature type="domain" description="ABC transmembrane type-1" evidence="8">
    <location>
        <begin position="96"/>
        <end position="301"/>
    </location>
</feature>
<gene>
    <name evidence="9" type="ORF">SAMN02745691_00697</name>
</gene>
<dbReference type="GO" id="GO:0071916">
    <property type="term" value="F:dipeptide transmembrane transporter activity"/>
    <property type="evidence" value="ECO:0007669"/>
    <property type="project" value="TreeGrafter"/>
</dbReference>
<dbReference type="InterPro" id="IPR045621">
    <property type="entry name" value="BPD_transp_1_N"/>
</dbReference>
<keyword evidence="10" id="KW-1185">Reference proteome</keyword>
<evidence type="ECO:0000313" key="9">
    <source>
        <dbReference type="EMBL" id="SHI69588.1"/>
    </source>
</evidence>
<dbReference type="SUPFAM" id="SSF161098">
    <property type="entry name" value="MetI-like"/>
    <property type="match status" value="1"/>
</dbReference>
<dbReference type="GO" id="GO:0005886">
    <property type="term" value="C:plasma membrane"/>
    <property type="evidence" value="ECO:0007669"/>
    <property type="project" value="UniProtKB-SubCell"/>
</dbReference>
<dbReference type="InterPro" id="IPR035906">
    <property type="entry name" value="MetI-like_sf"/>
</dbReference>
<evidence type="ECO:0000256" key="1">
    <source>
        <dbReference type="ARBA" id="ARBA00004651"/>
    </source>
</evidence>
<feature type="transmembrane region" description="Helical" evidence="7">
    <location>
        <begin position="236"/>
        <end position="262"/>
    </location>
</feature>
<evidence type="ECO:0000259" key="8">
    <source>
        <dbReference type="PROSITE" id="PS50928"/>
    </source>
</evidence>
<evidence type="ECO:0000256" key="4">
    <source>
        <dbReference type="ARBA" id="ARBA00022692"/>
    </source>
</evidence>
<evidence type="ECO:0000313" key="10">
    <source>
        <dbReference type="Proteomes" id="UP000184342"/>
    </source>
</evidence>
<feature type="transmembrane region" description="Helical" evidence="7">
    <location>
        <begin position="132"/>
        <end position="159"/>
    </location>
</feature>
<dbReference type="STRING" id="1122934.SAMN02745691_00697"/>
<comment type="similarity">
    <text evidence="7">Belongs to the binding-protein-dependent transport system permease family.</text>
</comment>
<reference evidence="9 10" key="1">
    <citation type="submission" date="2016-11" db="EMBL/GenBank/DDBJ databases">
        <authorList>
            <person name="Jaros S."/>
            <person name="Januszkiewicz K."/>
            <person name="Wedrychowicz H."/>
        </authorList>
    </citation>
    <scope>NUCLEOTIDE SEQUENCE [LARGE SCALE GENOMIC DNA]</scope>
    <source>
        <strain evidence="9 10">DSM 15970</strain>
    </source>
</reference>